<proteinExistence type="predicted"/>
<feature type="transmembrane region" description="Helical" evidence="2">
    <location>
        <begin position="340"/>
        <end position="362"/>
    </location>
</feature>
<feature type="domain" description="TmcB/TmcC TPR repeats" evidence="3">
    <location>
        <begin position="563"/>
        <end position="684"/>
    </location>
</feature>
<organism evidence="4 5">
    <name type="scientific">Gonapodya prolifera (strain JEL478)</name>
    <name type="common">Monoblepharis prolifera</name>
    <dbReference type="NCBI Taxonomy" id="1344416"/>
    <lineage>
        <taxon>Eukaryota</taxon>
        <taxon>Fungi</taxon>
        <taxon>Fungi incertae sedis</taxon>
        <taxon>Chytridiomycota</taxon>
        <taxon>Chytridiomycota incertae sedis</taxon>
        <taxon>Monoblepharidomycetes</taxon>
        <taxon>Monoblepharidales</taxon>
        <taxon>Gonapodyaceae</taxon>
        <taxon>Gonapodya</taxon>
    </lineage>
</organism>
<accession>A0A139AUM8</accession>
<dbReference type="OrthoDB" id="2156462at2759"/>
<dbReference type="AlphaFoldDB" id="A0A139AUM8"/>
<dbReference type="InterPro" id="IPR052994">
    <property type="entry name" value="Tiny_macrocysts_regulators"/>
</dbReference>
<keyword evidence="5" id="KW-1185">Reference proteome</keyword>
<reference evidence="4 5" key="1">
    <citation type="journal article" date="2015" name="Genome Biol. Evol.">
        <title>Phylogenomic analyses indicate that early fungi evolved digesting cell walls of algal ancestors of land plants.</title>
        <authorList>
            <person name="Chang Y."/>
            <person name="Wang S."/>
            <person name="Sekimoto S."/>
            <person name="Aerts A.L."/>
            <person name="Choi C."/>
            <person name="Clum A."/>
            <person name="LaButti K.M."/>
            <person name="Lindquist E.A."/>
            <person name="Yee Ngan C."/>
            <person name="Ohm R.A."/>
            <person name="Salamov A.A."/>
            <person name="Grigoriev I.V."/>
            <person name="Spatafora J.W."/>
            <person name="Berbee M.L."/>
        </authorList>
    </citation>
    <scope>NUCLEOTIDE SEQUENCE [LARGE SCALE GENOMIC DNA]</scope>
    <source>
        <strain evidence="4 5">JEL478</strain>
    </source>
</reference>
<name>A0A139AUM8_GONPJ</name>
<evidence type="ECO:0000313" key="5">
    <source>
        <dbReference type="Proteomes" id="UP000070544"/>
    </source>
</evidence>
<evidence type="ECO:0000256" key="1">
    <source>
        <dbReference type="SAM" id="MobiDB-lite"/>
    </source>
</evidence>
<feature type="region of interest" description="Disordered" evidence="1">
    <location>
        <begin position="688"/>
        <end position="824"/>
    </location>
</feature>
<feature type="transmembrane region" description="Helical" evidence="2">
    <location>
        <begin position="311"/>
        <end position="328"/>
    </location>
</feature>
<feature type="compositionally biased region" description="Polar residues" evidence="1">
    <location>
        <begin position="57"/>
        <end position="74"/>
    </location>
</feature>
<dbReference type="Pfam" id="PF25474">
    <property type="entry name" value="TPR_TmcB"/>
    <property type="match status" value="1"/>
</dbReference>
<feature type="region of interest" description="Disordered" evidence="1">
    <location>
        <begin position="1"/>
        <end position="88"/>
    </location>
</feature>
<keyword evidence="2" id="KW-1133">Transmembrane helix</keyword>
<dbReference type="PANTHER" id="PTHR31600:SF2">
    <property type="entry name" value="GAMETE ENRICHED GENE 10 PROTEIN-RELATED"/>
    <property type="match status" value="1"/>
</dbReference>
<feature type="transmembrane region" description="Helical" evidence="2">
    <location>
        <begin position="243"/>
        <end position="267"/>
    </location>
</feature>
<feature type="transmembrane region" description="Helical" evidence="2">
    <location>
        <begin position="159"/>
        <end position="187"/>
    </location>
</feature>
<evidence type="ECO:0000256" key="2">
    <source>
        <dbReference type="SAM" id="Phobius"/>
    </source>
</evidence>
<feature type="transmembrane region" description="Helical" evidence="2">
    <location>
        <begin position="97"/>
        <end position="121"/>
    </location>
</feature>
<dbReference type="Proteomes" id="UP000070544">
    <property type="component" value="Unassembled WGS sequence"/>
</dbReference>
<feature type="compositionally biased region" description="Polar residues" evidence="1">
    <location>
        <begin position="784"/>
        <end position="801"/>
    </location>
</feature>
<feature type="transmembrane region" description="Helical" evidence="2">
    <location>
        <begin position="288"/>
        <end position="305"/>
    </location>
</feature>
<protein>
    <recommendedName>
        <fullName evidence="3">TmcB/TmcC TPR repeats domain-containing protein</fullName>
    </recommendedName>
</protein>
<evidence type="ECO:0000313" key="4">
    <source>
        <dbReference type="EMBL" id="KXS20418.1"/>
    </source>
</evidence>
<evidence type="ECO:0000259" key="3">
    <source>
        <dbReference type="Pfam" id="PF25474"/>
    </source>
</evidence>
<dbReference type="EMBL" id="KQ965735">
    <property type="protein sequence ID" value="KXS20418.1"/>
    <property type="molecule type" value="Genomic_DNA"/>
</dbReference>
<keyword evidence="2" id="KW-0472">Membrane</keyword>
<dbReference type="STRING" id="1344416.A0A139AUM8"/>
<gene>
    <name evidence="4" type="ORF">M427DRAFT_41216</name>
</gene>
<sequence>MDSRRISVSFVDSNALGADNGNASVSLDPGDPGGKAGDVERYLPEHLAIPSGMPQDAMQSNQPSLMRPSMSSGKKATKKERDRLAGQTRQSRLEQTVFSLVQSLAAGNEIPISVALLLVFLEDIQLLYYSWNPAQVADASSWAEYIWNPLLLRPSSDQYSSFLVVFAIALALALALPATTALVAAGLQGKKTAGVLDWLRFIAYASVGPLFIPILTALLDVFNCNGGHLALYPSVTCFGGIDHIIPAILSALGLLLFIPSALFYRLLLVDNNPRVSSKNALAKSHGRTDFLALIVKIVIVCVYEFAQNPSMQLGILLAGMAVILKEGLTKQPYYCELVQYLRNGIWMAAFLSALFSLCTYVTSTAHPVPRALLIISIPIGLALGVGLTILSFRLVTRRVYARFRQTVEKAAETSEGGLHVFTRVQREASIKDGGWAGVGKLADIVHSIEHVTTTKIKEDMACRFVRYAGPNTRALLLMREIFAAGQLQFARDGHVLASAAMYLMAFAPVDEGAAAALAIESGLQAALESNAERAEDILDTLANRPTPIDARYLAFLCEKTLDQSEQSKEANQSALNVSSYVEMLSQEKHAKAIHVQALNELKAYWTRVRRGVTTAKDFETFPSYLPGIAGTVQRAHDNYKKLIDRFPKSKNILRLYAQFYATLLTDSEESRKFMLLADDLDTNDVDEAASGYDVDAPPIEEYEKKDFSGSPISPTTTLKGRPSLTAQVEMKKVDSQESVSIDAQGQEAHVEPESENEHQEYADFSAPPKQRSSPPKRPPVTGMFITSQFRASSSHGGTSDTSESREFRTKSLTSCYPPKSGDMQ</sequence>
<dbReference type="InterPro" id="IPR057352">
    <property type="entry name" value="TPR_TmcB/C"/>
</dbReference>
<feature type="transmembrane region" description="Helical" evidence="2">
    <location>
        <begin position="199"/>
        <end position="223"/>
    </location>
</feature>
<keyword evidence="2" id="KW-0812">Transmembrane</keyword>
<feature type="compositionally biased region" description="Basic and acidic residues" evidence="1">
    <location>
        <begin position="748"/>
        <end position="761"/>
    </location>
</feature>
<feature type="transmembrane region" description="Helical" evidence="2">
    <location>
        <begin position="374"/>
        <end position="395"/>
    </location>
</feature>
<dbReference type="PANTHER" id="PTHR31600">
    <property type="entry name" value="TINY MACROCYSTS PROTEIN B-RELATED"/>
    <property type="match status" value="1"/>
</dbReference>